<keyword evidence="2" id="KW-1185">Reference proteome</keyword>
<evidence type="ECO:0000313" key="1">
    <source>
        <dbReference type="EMBL" id="KAG8570193.1"/>
    </source>
</evidence>
<reference evidence="1" key="1">
    <citation type="thesis" date="2020" institute="ProQuest LLC" country="789 East Eisenhower Parkway, Ann Arbor, MI, USA">
        <title>Comparative Genomics and Chromosome Evolution.</title>
        <authorList>
            <person name="Mudd A.B."/>
        </authorList>
    </citation>
    <scope>NUCLEOTIDE SEQUENCE</scope>
    <source>
        <strain evidence="1">237g6f4</strain>
        <tissue evidence="1">Blood</tissue>
    </source>
</reference>
<name>A0AAV7BCB4_ENGPU</name>
<comment type="caution">
    <text evidence="1">The sequence shown here is derived from an EMBL/GenBank/DDBJ whole genome shotgun (WGS) entry which is preliminary data.</text>
</comment>
<accession>A0AAV7BCB4</accession>
<gene>
    <name evidence="1" type="ORF">GDO81_011139</name>
</gene>
<dbReference type="AlphaFoldDB" id="A0AAV7BCB4"/>
<organism evidence="1 2">
    <name type="scientific">Engystomops pustulosus</name>
    <name type="common">Tungara frog</name>
    <name type="synonym">Physalaemus pustulosus</name>
    <dbReference type="NCBI Taxonomy" id="76066"/>
    <lineage>
        <taxon>Eukaryota</taxon>
        <taxon>Metazoa</taxon>
        <taxon>Chordata</taxon>
        <taxon>Craniata</taxon>
        <taxon>Vertebrata</taxon>
        <taxon>Euteleostomi</taxon>
        <taxon>Amphibia</taxon>
        <taxon>Batrachia</taxon>
        <taxon>Anura</taxon>
        <taxon>Neobatrachia</taxon>
        <taxon>Hyloidea</taxon>
        <taxon>Leptodactylidae</taxon>
        <taxon>Leiuperinae</taxon>
        <taxon>Engystomops</taxon>
    </lineage>
</organism>
<protein>
    <submittedName>
        <fullName evidence="1">Uncharacterized protein</fullName>
    </submittedName>
</protein>
<evidence type="ECO:0000313" key="2">
    <source>
        <dbReference type="Proteomes" id="UP000824782"/>
    </source>
</evidence>
<dbReference type="Proteomes" id="UP000824782">
    <property type="component" value="Unassembled WGS sequence"/>
</dbReference>
<dbReference type="EMBL" id="WNYA01000005">
    <property type="protein sequence ID" value="KAG8570193.1"/>
    <property type="molecule type" value="Genomic_DNA"/>
</dbReference>
<proteinExistence type="predicted"/>
<sequence>MTQIENMVILDQPDPGRIGRCQPKRDRLPEGAVQQHMGFKLGFLSKSFPLQKATQTRVPPVTPVLAETPTSKASRLLAPIFGLHFLPTILSY</sequence>